<gene>
    <name evidence="4" type="ORF">ACFPEL_12935</name>
</gene>
<dbReference type="Pfam" id="PF00440">
    <property type="entry name" value="TetR_N"/>
    <property type="match status" value="1"/>
</dbReference>
<dbReference type="PROSITE" id="PS50977">
    <property type="entry name" value="HTH_TETR_2"/>
    <property type="match status" value="1"/>
</dbReference>
<dbReference type="RefSeq" id="WP_274190149.1">
    <property type="nucleotide sequence ID" value="NZ_BAABHN010000027.1"/>
</dbReference>
<evidence type="ECO:0000313" key="5">
    <source>
        <dbReference type="Proteomes" id="UP001595909"/>
    </source>
</evidence>
<accession>A0ABV9RHU4</accession>
<protein>
    <submittedName>
        <fullName evidence="4">TetR/AcrR family transcriptional regulator</fullName>
    </submittedName>
</protein>
<evidence type="ECO:0000256" key="2">
    <source>
        <dbReference type="PROSITE-ProRule" id="PRU00335"/>
    </source>
</evidence>
<evidence type="ECO:0000313" key="4">
    <source>
        <dbReference type="EMBL" id="MFC4833310.1"/>
    </source>
</evidence>
<proteinExistence type="predicted"/>
<dbReference type="PANTHER" id="PTHR30055:SF200">
    <property type="entry name" value="HTH-TYPE TRANSCRIPTIONAL REPRESSOR BDCR"/>
    <property type="match status" value="1"/>
</dbReference>
<name>A0ABV9RHU4_9PSEU</name>
<evidence type="ECO:0000256" key="1">
    <source>
        <dbReference type="ARBA" id="ARBA00023125"/>
    </source>
</evidence>
<dbReference type="InterPro" id="IPR001647">
    <property type="entry name" value="HTH_TetR"/>
</dbReference>
<keyword evidence="1 2" id="KW-0238">DNA-binding</keyword>
<dbReference type="InterPro" id="IPR009057">
    <property type="entry name" value="Homeodomain-like_sf"/>
</dbReference>
<comment type="caution">
    <text evidence="4">The sequence shown here is derived from an EMBL/GenBank/DDBJ whole genome shotgun (WGS) entry which is preliminary data.</text>
</comment>
<reference evidence="5" key="1">
    <citation type="journal article" date="2019" name="Int. J. Syst. Evol. Microbiol.">
        <title>The Global Catalogue of Microorganisms (GCM) 10K type strain sequencing project: providing services to taxonomists for standard genome sequencing and annotation.</title>
        <authorList>
            <consortium name="The Broad Institute Genomics Platform"/>
            <consortium name="The Broad Institute Genome Sequencing Center for Infectious Disease"/>
            <person name="Wu L."/>
            <person name="Ma J."/>
        </authorList>
    </citation>
    <scope>NUCLEOTIDE SEQUENCE [LARGE SCALE GENOMIC DNA]</scope>
    <source>
        <strain evidence="5">CCUG 50347</strain>
    </source>
</reference>
<organism evidence="4 5">
    <name type="scientific">Actinomycetospora chibensis</name>
    <dbReference type="NCBI Taxonomy" id="663606"/>
    <lineage>
        <taxon>Bacteria</taxon>
        <taxon>Bacillati</taxon>
        <taxon>Actinomycetota</taxon>
        <taxon>Actinomycetes</taxon>
        <taxon>Pseudonocardiales</taxon>
        <taxon>Pseudonocardiaceae</taxon>
        <taxon>Actinomycetospora</taxon>
    </lineage>
</organism>
<feature type="domain" description="HTH tetR-type" evidence="3">
    <location>
        <begin position="7"/>
        <end position="67"/>
    </location>
</feature>
<dbReference type="PRINTS" id="PR00455">
    <property type="entry name" value="HTHTETR"/>
</dbReference>
<sequence length="215" mass="23074">MARTPAPGTRERILTTASRLFYSRGVRAVGMNQIITEAGTGKNLLYSHFPTKSDLVAAYLLRAQEFRLAGARRARESADGDARSQLIATVAEVATLVQHPRFRGCAFRNYLAEFPDETGTAERGTADAGDDAGDDAAPTPAAVARDFLAATREELAAQVAALDVADPDRLTEELWLIVDGLFLQAAYRRRLDGRVGADAAVDLAGRLVDAAIGDR</sequence>
<dbReference type="EMBL" id="JBHSIM010000027">
    <property type="protein sequence ID" value="MFC4833310.1"/>
    <property type="molecule type" value="Genomic_DNA"/>
</dbReference>
<dbReference type="InterPro" id="IPR050109">
    <property type="entry name" value="HTH-type_TetR-like_transc_reg"/>
</dbReference>
<dbReference type="Gene3D" id="1.10.357.10">
    <property type="entry name" value="Tetracycline Repressor, domain 2"/>
    <property type="match status" value="1"/>
</dbReference>
<evidence type="ECO:0000259" key="3">
    <source>
        <dbReference type="PROSITE" id="PS50977"/>
    </source>
</evidence>
<keyword evidence="5" id="KW-1185">Reference proteome</keyword>
<dbReference type="Proteomes" id="UP001595909">
    <property type="component" value="Unassembled WGS sequence"/>
</dbReference>
<feature type="DNA-binding region" description="H-T-H motif" evidence="2">
    <location>
        <begin position="30"/>
        <end position="49"/>
    </location>
</feature>
<dbReference type="SUPFAM" id="SSF46689">
    <property type="entry name" value="Homeodomain-like"/>
    <property type="match status" value="1"/>
</dbReference>
<dbReference type="PANTHER" id="PTHR30055">
    <property type="entry name" value="HTH-TYPE TRANSCRIPTIONAL REGULATOR RUTR"/>
    <property type="match status" value="1"/>
</dbReference>